<dbReference type="Proteomes" id="UP000092444">
    <property type="component" value="Unassembled WGS sequence"/>
</dbReference>
<dbReference type="STRING" id="37546.A0A1B0FMV5"/>
<dbReference type="PANTHER" id="PTHR31511:SF12">
    <property type="entry name" value="RHO TERMINATION FACTOR N-TERMINAL DOMAIN-CONTAINING PROTEIN"/>
    <property type="match status" value="1"/>
</dbReference>
<dbReference type="Gene3D" id="3.90.1600.10">
    <property type="entry name" value="Palm domain of DNA polymerase"/>
    <property type="match status" value="1"/>
</dbReference>
<dbReference type="EMBL" id="CCAG010014784">
    <property type="status" value="NOT_ANNOTATED_CDS"/>
    <property type="molecule type" value="Genomic_DNA"/>
</dbReference>
<dbReference type="PANTHER" id="PTHR31511">
    <property type="entry name" value="PROTEIN CBG23764"/>
    <property type="match status" value="1"/>
</dbReference>
<dbReference type="AlphaFoldDB" id="A0A1B0FMV5"/>
<evidence type="ECO:0000313" key="2">
    <source>
        <dbReference type="Proteomes" id="UP000092444"/>
    </source>
</evidence>
<keyword evidence="2" id="KW-1185">Reference proteome</keyword>
<dbReference type="InterPro" id="IPR023211">
    <property type="entry name" value="DNA_pol_palm_dom_sf"/>
</dbReference>
<reference evidence="1" key="1">
    <citation type="submission" date="2020-05" db="UniProtKB">
        <authorList>
            <consortium name="EnsemblMetazoa"/>
        </authorList>
    </citation>
    <scope>IDENTIFICATION</scope>
    <source>
        <strain evidence="1">Yale</strain>
    </source>
</reference>
<organism evidence="1 2">
    <name type="scientific">Glossina morsitans morsitans</name>
    <name type="common">Savannah tsetse fly</name>
    <dbReference type="NCBI Taxonomy" id="37546"/>
    <lineage>
        <taxon>Eukaryota</taxon>
        <taxon>Metazoa</taxon>
        <taxon>Ecdysozoa</taxon>
        <taxon>Arthropoda</taxon>
        <taxon>Hexapoda</taxon>
        <taxon>Insecta</taxon>
        <taxon>Pterygota</taxon>
        <taxon>Neoptera</taxon>
        <taxon>Endopterygota</taxon>
        <taxon>Diptera</taxon>
        <taxon>Brachycera</taxon>
        <taxon>Muscomorpha</taxon>
        <taxon>Hippoboscoidea</taxon>
        <taxon>Glossinidae</taxon>
        <taxon>Glossina</taxon>
    </lineage>
</organism>
<dbReference type="GO" id="GO:0071897">
    <property type="term" value="P:DNA biosynthetic process"/>
    <property type="evidence" value="ECO:0007669"/>
    <property type="project" value="UniProtKB-ARBA"/>
</dbReference>
<proteinExistence type="predicted"/>
<accession>A0A1B0FMV5</accession>
<dbReference type="SUPFAM" id="SSF56672">
    <property type="entry name" value="DNA/RNA polymerases"/>
    <property type="match status" value="1"/>
</dbReference>
<dbReference type="VEuPathDB" id="VectorBase:GMOY005178"/>
<dbReference type="PhylomeDB" id="A0A1B0FMV5"/>
<sequence length="141" mass="16415">MDTDSFIYDIRTNDLCDDIRDDINYNFDTSTYPKQNVFDFPLLNKKVLGMMKDECNGKIIKEFIGLRSKLYSFKIGEDGKETKKIKGVKSCVTAKLSVDDFRKSKIHQLYTQHLIKLVLSYFGDKRFVRENVGYPTCSRTV</sequence>
<evidence type="ECO:0000313" key="1">
    <source>
        <dbReference type="EnsemblMetazoa" id="GMOY005178-PA"/>
    </source>
</evidence>
<protein>
    <submittedName>
        <fullName evidence="1">Uncharacterized protein</fullName>
    </submittedName>
</protein>
<dbReference type="EnsemblMetazoa" id="GMOY005178-RA">
    <property type="protein sequence ID" value="GMOY005178-PA"/>
    <property type="gene ID" value="GMOY005178"/>
</dbReference>
<dbReference type="InterPro" id="IPR043502">
    <property type="entry name" value="DNA/RNA_pol_sf"/>
</dbReference>
<name>A0A1B0FMV5_GLOMM</name>